<evidence type="ECO:0000313" key="2">
    <source>
        <dbReference type="EMBL" id="GAA2995077.1"/>
    </source>
</evidence>
<feature type="region of interest" description="Disordered" evidence="1">
    <location>
        <begin position="1"/>
        <end position="62"/>
    </location>
</feature>
<reference evidence="2 3" key="1">
    <citation type="journal article" date="2019" name="Int. J. Syst. Evol. Microbiol.">
        <title>The Global Catalogue of Microorganisms (GCM) 10K type strain sequencing project: providing services to taxonomists for standard genome sequencing and annotation.</title>
        <authorList>
            <consortium name="The Broad Institute Genomics Platform"/>
            <consortium name="The Broad Institute Genome Sequencing Center for Infectious Disease"/>
            <person name="Wu L."/>
            <person name="Ma J."/>
        </authorList>
    </citation>
    <scope>NUCLEOTIDE SEQUENCE [LARGE SCALE GENOMIC DNA]</scope>
    <source>
        <strain evidence="2 3">JCM 3106</strain>
    </source>
</reference>
<sequence length="62" mass="6454">MESPPHRGRTSSGGSRKGGRVGVEVVAEGPAGSFGRQVLREDVTPPLPAGEIPHRPRALSGR</sequence>
<keyword evidence="3" id="KW-1185">Reference proteome</keyword>
<dbReference type="Proteomes" id="UP001499930">
    <property type="component" value="Unassembled WGS sequence"/>
</dbReference>
<proteinExistence type="predicted"/>
<comment type="caution">
    <text evidence="2">The sequence shown here is derived from an EMBL/GenBank/DDBJ whole genome shotgun (WGS) entry which is preliminary data.</text>
</comment>
<accession>A0ABN3XVA5</accession>
<organism evidence="2 3">
    <name type="scientific">Streptosporangium longisporum</name>
    <dbReference type="NCBI Taxonomy" id="46187"/>
    <lineage>
        <taxon>Bacteria</taxon>
        <taxon>Bacillati</taxon>
        <taxon>Actinomycetota</taxon>
        <taxon>Actinomycetes</taxon>
        <taxon>Streptosporangiales</taxon>
        <taxon>Streptosporangiaceae</taxon>
        <taxon>Streptosporangium</taxon>
    </lineage>
</organism>
<dbReference type="EMBL" id="BAAAWD010000006">
    <property type="protein sequence ID" value="GAA2995077.1"/>
    <property type="molecule type" value="Genomic_DNA"/>
</dbReference>
<gene>
    <name evidence="2" type="ORF">GCM10017559_14310</name>
</gene>
<protein>
    <submittedName>
        <fullName evidence="2">Uncharacterized protein</fullName>
    </submittedName>
</protein>
<feature type="compositionally biased region" description="Low complexity" evidence="1">
    <location>
        <begin position="22"/>
        <end position="33"/>
    </location>
</feature>
<evidence type="ECO:0000256" key="1">
    <source>
        <dbReference type="SAM" id="MobiDB-lite"/>
    </source>
</evidence>
<name>A0ABN3XVA5_9ACTN</name>
<evidence type="ECO:0000313" key="3">
    <source>
        <dbReference type="Proteomes" id="UP001499930"/>
    </source>
</evidence>